<keyword evidence="2" id="KW-1185">Reference proteome</keyword>
<organism evidence="3">
    <name type="scientific">Schistocephalus solidus</name>
    <name type="common">Tapeworm</name>
    <dbReference type="NCBI Taxonomy" id="70667"/>
    <lineage>
        <taxon>Eukaryota</taxon>
        <taxon>Metazoa</taxon>
        <taxon>Spiralia</taxon>
        <taxon>Lophotrochozoa</taxon>
        <taxon>Platyhelminthes</taxon>
        <taxon>Cestoda</taxon>
        <taxon>Eucestoda</taxon>
        <taxon>Diphyllobothriidea</taxon>
        <taxon>Diphyllobothriidae</taxon>
        <taxon>Schistocephalus</taxon>
    </lineage>
</organism>
<evidence type="ECO:0000313" key="2">
    <source>
        <dbReference type="Proteomes" id="UP000275846"/>
    </source>
</evidence>
<dbReference type="AlphaFoldDB" id="A0A183S8H0"/>
<gene>
    <name evidence="1" type="ORF">SSLN_LOCUS518</name>
</gene>
<evidence type="ECO:0000313" key="3">
    <source>
        <dbReference type="WBParaSite" id="SSLN_0000054201-mRNA-1"/>
    </source>
</evidence>
<reference evidence="1 2" key="2">
    <citation type="submission" date="2018-11" db="EMBL/GenBank/DDBJ databases">
        <authorList>
            <consortium name="Pathogen Informatics"/>
        </authorList>
    </citation>
    <scope>NUCLEOTIDE SEQUENCE [LARGE SCALE GENOMIC DNA]</scope>
    <source>
        <strain evidence="1 2">NST_G2</strain>
    </source>
</reference>
<name>A0A183S8H0_SCHSO</name>
<dbReference type="WBParaSite" id="SSLN_0000054201-mRNA-1">
    <property type="protein sequence ID" value="SSLN_0000054201-mRNA-1"/>
    <property type="gene ID" value="SSLN_0000054201"/>
</dbReference>
<dbReference type="EMBL" id="UYSU01000392">
    <property type="protein sequence ID" value="VDL85731.1"/>
    <property type="molecule type" value="Genomic_DNA"/>
</dbReference>
<proteinExistence type="predicted"/>
<accession>A0A183S8H0</accession>
<sequence length="91" mass="10407">MPKQYQRAHAVSAPSARESACSDIFELDTITIPQHQLLPHLPQTPRRRPPRQLMTTSLMSFHPRSLTLSSLLHSLRRSRRRTPLAPLPPPQ</sequence>
<dbReference type="Proteomes" id="UP000275846">
    <property type="component" value="Unassembled WGS sequence"/>
</dbReference>
<evidence type="ECO:0000313" key="1">
    <source>
        <dbReference type="EMBL" id="VDL85731.1"/>
    </source>
</evidence>
<reference evidence="3" key="1">
    <citation type="submission" date="2016-06" db="UniProtKB">
        <authorList>
            <consortium name="WormBaseParasite"/>
        </authorList>
    </citation>
    <scope>IDENTIFICATION</scope>
</reference>
<protein>
    <submittedName>
        <fullName evidence="1 3">Uncharacterized protein</fullName>
    </submittedName>
</protein>